<dbReference type="RefSeq" id="WP_263039015.1">
    <property type="nucleotide sequence ID" value="NZ_JAOTPL010000035.1"/>
</dbReference>
<organism evidence="2 3">
    <name type="scientific">Haoranjiania flava</name>
    <dbReference type="NCBI Taxonomy" id="1856322"/>
    <lineage>
        <taxon>Bacteria</taxon>
        <taxon>Pseudomonadati</taxon>
        <taxon>Bacteroidota</taxon>
        <taxon>Chitinophagia</taxon>
        <taxon>Chitinophagales</taxon>
        <taxon>Chitinophagaceae</taxon>
        <taxon>Haoranjiania</taxon>
    </lineage>
</organism>
<sequence>MKKITFIMALLVSFSIVNFSAKAEDVIFRKDNIGDTAATKKLNNFTLNGLAYNKKFSLNVKKETPKQYFRNYNSFDISTKRPDYIQSVLMRKGNTIQAIPLYIYTLPF</sequence>
<evidence type="ECO:0000313" key="2">
    <source>
        <dbReference type="EMBL" id="MCU7695530.1"/>
    </source>
</evidence>
<feature type="signal peptide" evidence="1">
    <location>
        <begin position="1"/>
        <end position="23"/>
    </location>
</feature>
<proteinExistence type="predicted"/>
<dbReference type="EMBL" id="JAOTPL010000035">
    <property type="protein sequence ID" value="MCU7695530.1"/>
    <property type="molecule type" value="Genomic_DNA"/>
</dbReference>
<comment type="caution">
    <text evidence="2">The sequence shown here is derived from an EMBL/GenBank/DDBJ whole genome shotgun (WGS) entry which is preliminary data.</text>
</comment>
<evidence type="ECO:0000256" key="1">
    <source>
        <dbReference type="SAM" id="SignalP"/>
    </source>
</evidence>
<gene>
    <name evidence="2" type="ORF">OD355_13475</name>
</gene>
<keyword evidence="3" id="KW-1185">Reference proteome</keyword>
<accession>A0AAE3INU6</accession>
<feature type="chain" id="PRO_5042224451" evidence="1">
    <location>
        <begin position="24"/>
        <end position="108"/>
    </location>
</feature>
<keyword evidence="1" id="KW-0732">Signal</keyword>
<name>A0AAE3INU6_9BACT</name>
<protein>
    <submittedName>
        <fullName evidence="2">Uncharacterized protein</fullName>
    </submittedName>
</protein>
<dbReference type="Proteomes" id="UP001209317">
    <property type="component" value="Unassembled WGS sequence"/>
</dbReference>
<evidence type="ECO:0000313" key="3">
    <source>
        <dbReference type="Proteomes" id="UP001209317"/>
    </source>
</evidence>
<reference evidence="2" key="1">
    <citation type="submission" date="2022-10" db="EMBL/GenBank/DDBJ databases">
        <authorList>
            <person name="Kim H.S."/>
            <person name="Kim J.-S."/>
            <person name="Suh M.K."/>
            <person name="Eom M.K."/>
            <person name="Lee J.-S."/>
        </authorList>
    </citation>
    <scope>NUCLEOTIDE SEQUENCE</scope>
    <source>
        <strain evidence="2">LIP-5</strain>
    </source>
</reference>
<dbReference type="AlphaFoldDB" id="A0AAE3INU6"/>